<dbReference type="Proteomes" id="UP000016922">
    <property type="component" value="Unassembled WGS sequence"/>
</dbReference>
<evidence type="ECO:0000313" key="5">
    <source>
        <dbReference type="Proteomes" id="UP000016922"/>
    </source>
</evidence>
<name>S3CJH6_GLAL2</name>
<gene>
    <name evidence="4" type="ORF">GLAREA_01862</name>
</gene>
<keyword evidence="5" id="KW-1185">Reference proteome</keyword>
<protein>
    <submittedName>
        <fullName evidence="4">(Trans)glycosidase</fullName>
    </submittedName>
</protein>
<dbReference type="HOGENOM" id="CLU_073372_0_0_1"/>
<dbReference type="OrthoDB" id="2251794at2759"/>
<dbReference type="GeneID" id="19460920"/>
<accession>S3CJH6</accession>
<comment type="similarity">
    <text evidence="1">Belongs to the glycosyl hydrolase 25 family.</text>
</comment>
<dbReference type="GO" id="GO:0003796">
    <property type="term" value="F:lysozyme activity"/>
    <property type="evidence" value="ECO:0007669"/>
    <property type="project" value="InterPro"/>
</dbReference>
<dbReference type="PANTHER" id="PTHR23208">
    <property type="entry name" value="LYSOZYME PROTEIN"/>
    <property type="match status" value="1"/>
</dbReference>
<dbReference type="RefSeq" id="XP_008087269.1">
    <property type="nucleotide sequence ID" value="XM_008089078.1"/>
</dbReference>
<keyword evidence="4" id="KW-0326">Glycosidase</keyword>
<dbReference type="InterPro" id="IPR017853">
    <property type="entry name" value="GH"/>
</dbReference>
<proteinExistence type="inferred from homology"/>
<dbReference type="PROSITE" id="PS51904">
    <property type="entry name" value="GLYCOSYL_HYDROL_F25_2"/>
    <property type="match status" value="1"/>
</dbReference>
<dbReference type="EMBL" id="KE145371">
    <property type="protein sequence ID" value="EPE25950.1"/>
    <property type="molecule type" value="Genomic_DNA"/>
</dbReference>
<evidence type="ECO:0000256" key="3">
    <source>
        <dbReference type="SAM" id="SignalP"/>
    </source>
</evidence>
<dbReference type="GO" id="GO:0016998">
    <property type="term" value="P:cell wall macromolecule catabolic process"/>
    <property type="evidence" value="ECO:0007669"/>
    <property type="project" value="InterPro"/>
</dbReference>
<dbReference type="eggNOG" id="ENOG502S41H">
    <property type="taxonomic scope" value="Eukaryota"/>
</dbReference>
<keyword evidence="2 3" id="KW-0732">Signal</keyword>
<dbReference type="InterPro" id="IPR051595">
    <property type="entry name" value="GH25_Enzymes"/>
</dbReference>
<evidence type="ECO:0000256" key="2">
    <source>
        <dbReference type="ARBA" id="ARBA00022729"/>
    </source>
</evidence>
<dbReference type="Gene3D" id="3.20.20.80">
    <property type="entry name" value="Glycosidases"/>
    <property type="match status" value="1"/>
</dbReference>
<dbReference type="AlphaFoldDB" id="S3CJH6"/>
<dbReference type="InterPro" id="IPR002053">
    <property type="entry name" value="Glyco_hydro_25"/>
</dbReference>
<reference evidence="4 5" key="1">
    <citation type="journal article" date="2013" name="BMC Genomics">
        <title>Genomics-driven discovery of the pneumocandin biosynthetic gene cluster in the fungus Glarea lozoyensis.</title>
        <authorList>
            <person name="Chen L."/>
            <person name="Yue Q."/>
            <person name="Zhang X."/>
            <person name="Xiang M."/>
            <person name="Wang C."/>
            <person name="Li S."/>
            <person name="Che Y."/>
            <person name="Ortiz-Lopez F.J."/>
            <person name="Bills G.F."/>
            <person name="Liu X."/>
            <person name="An Z."/>
        </authorList>
    </citation>
    <scope>NUCLEOTIDE SEQUENCE [LARGE SCALE GENOMIC DNA]</scope>
    <source>
        <strain evidence="5">ATCC 20868 / MF5171</strain>
    </source>
</reference>
<sequence length="328" mass="33620">MLLSSFSLAFFASSISATALEKRATTFCTTPSGPGFCSTTSSPCTGGTYISGHCPGASNIQCCVASCSPPSGTGVCEPTSQTCSGSFYAGYCPGPSDIQCCAPKSSGGGVGAGKLGIDISSTPSASFWTCAASSFEVVALQGYIQGCAKGGAIKAGFTTNYAAAKAAGIPRIDAYMFPCTGTQDTGVACKSPTAQLQEFLGVVDANSMVISNYWFDIEPTSTASGDPCNAWNLGAAANEKLAKEWVVALKATGRKWGIYANGNQWTSMFASRSTDIGSSLPLWAVQFDKKPGVNTVTTFMGGWTSAVAKQYNLDTTACGGGVDLDSFL</sequence>
<keyword evidence="4" id="KW-0378">Hydrolase</keyword>
<dbReference type="KEGG" id="glz:GLAREA_01862"/>
<evidence type="ECO:0000313" key="4">
    <source>
        <dbReference type="EMBL" id="EPE25950.1"/>
    </source>
</evidence>
<organism evidence="4 5">
    <name type="scientific">Glarea lozoyensis (strain ATCC 20868 / MF5171)</name>
    <dbReference type="NCBI Taxonomy" id="1116229"/>
    <lineage>
        <taxon>Eukaryota</taxon>
        <taxon>Fungi</taxon>
        <taxon>Dikarya</taxon>
        <taxon>Ascomycota</taxon>
        <taxon>Pezizomycotina</taxon>
        <taxon>Leotiomycetes</taxon>
        <taxon>Helotiales</taxon>
        <taxon>Helotiaceae</taxon>
        <taxon>Glarea</taxon>
    </lineage>
</organism>
<feature type="signal peptide" evidence="3">
    <location>
        <begin position="1"/>
        <end position="17"/>
    </location>
</feature>
<dbReference type="STRING" id="1116229.S3CJH6"/>
<evidence type="ECO:0000256" key="1">
    <source>
        <dbReference type="ARBA" id="ARBA00010646"/>
    </source>
</evidence>
<dbReference type="PANTHER" id="PTHR23208:SF36">
    <property type="entry name" value="LYSOZYME-RELATED"/>
    <property type="match status" value="1"/>
</dbReference>
<feature type="chain" id="PRO_5004507262" evidence="3">
    <location>
        <begin position="18"/>
        <end position="328"/>
    </location>
</feature>
<dbReference type="GO" id="GO:0009253">
    <property type="term" value="P:peptidoglycan catabolic process"/>
    <property type="evidence" value="ECO:0007669"/>
    <property type="project" value="InterPro"/>
</dbReference>
<dbReference type="OMA" id="YANGNQW"/>
<dbReference type="SUPFAM" id="SSF51445">
    <property type="entry name" value="(Trans)glycosidases"/>
    <property type="match status" value="1"/>
</dbReference>
<dbReference type="GO" id="GO:0007165">
    <property type="term" value="P:signal transduction"/>
    <property type="evidence" value="ECO:0007669"/>
    <property type="project" value="TreeGrafter"/>
</dbReference>